<keyword evidence="1" id="KW-0732">Signal</keyword>
<dbReference type="AlphaFoldDB" id="A0A9W6GLE6"/>
<feature type="signal peptide" evidence="1">
    <location>
        <begin position="1"/>
        <end position="20"/>
    </location>
</feature>
<sequence>MKKIILFLVLSLSLFTTSFATIKSFKLEEANVDKIIIGDIDTHHSGRTNSQG</sequence>
<organism evidence="2 3">
    <name type="scientific">Propionigenium maris DSM 9537</name>
    <dbReference type="NCBI Taxonomy" id="1123000"/>
    <lineage>
        <taxon>Bacteria</taxon>
        <taxon>Fusobacteriati</taxon>
        <taxon>Fusobacteriota</taxon>
        <taxon>Fusobacteriia</taxon>
        <taxon>Fusobacteriales</taxon>
        <taxon>Fusobacteriaceae</taxon>
        <taxon>Propionigenium</taxon>
    </lineage>
</organism>
<proteinExistence type="predicted"/>
<gene>
    <name evidence="2" type="ORF">PM10SUCC1_14750</name>
</gene>
<keyword evidence="3" id="KW-1185">Reference proteome</keyword>
<name>A0A9W6GLE6_9FUSO</name>
<dbReference type="EMBL" id="BSDY01000006">
    <property type="protein sequence ID" value="GLI55961.1"/>
    <property type="molecule type" value="Genomic_DNA"/>
</dbReference>
<accession>A0A9W6GLE6</accession>
<evidence type="ECO:0000256" key="1">
    <source>
        <dbReference type="SAM" id="SignalP"/>
    </source>
</evidence>
<dbReference type="Proteomes" id="UP001144471">
    <property type="component" value="Unassembled WGS sequence"/>
</dbReference>
<evidence type="ECO:0000313" key="2">
    <source>
        <dbReference type="EMBL" id="GLI55961.1"/>
    </source>
</evidence>
<evidence type="ECO:0000313" key="3">
    <source>
        <dbReference type="Proteomes" id="UP001144471"/>
    </source>
</evidence>
<protein>
    <submittedName>
        <fullName evidence="2">Uncharacterized protein</fullName>
    </submittedName>
</protein>
<comment type="caution">
    <text evidence="2">The sequence shown here is derived from an EMBL/GenBank/DDBJ whole genome shotgun (WGS) entry which is preliminary data.</text>
</comment>
<feature type="chain" id="PRO_5040924681" evidence="1">
    <location>
        <begin position="21"/>
        <end position="52"/>
    </location>
</feature>
<reference evidence="2" key="1">
    <citation type="submission" date="2022-12" db="EMBL/GenBank/DDBJ databases">
        <title>Reference genome sequencing for broad-spectrum identification of bacterial and archaeal isolates by mass spectrometry.</title>
        <authorList>
            <person name="Sekiguchi Y."/>
            <person name="Tourlousse D.M."/>
        </authorList>
    </citation>
    <scope>NUCLEOTIDE SEQUENCE</scope>
    <source>
        <strain evidence="2">10succ1</strain>
    </source>
</reference>
<dbReference type="RefSeq" id="WP_281834796.1">
    <property type="nucleotide sequence ID" value="NZ_BSDY01000006.1"/>
</dbReference>